<reference evidence="6 7" key="1">
    <citation type="submission" date="2024-09" db="EMBL/GenBank/DDBJ databases">
        <title>Floridaenema gen nov. (Aerosakkonemataceae, Aerosakkonematales ord. nov., Cyanobacteria) from benthic tropical and subtropical fresh waters, with the description of four new species.</title>
        <authorList>
            <person name="Moretto J.A."/>
            <person name="Berthold D.E."/>
            <person name="Lefler F.W."/>
            <person name="Huang I.-S."/>
            <person name="Laughinghouse H. IV."/>
        </authorList>
    </citation>
    <scope>NUCLEOTIDE SEQUENCE [LARGE SCALE GENOMIC DNA]</scope>
    <source>
        <strain evidence="6 7">BLCC-F167</strain>
    </source>
</reference>
<protein>
    <submittedName>
        <fullName evidence="6">CDGSH iron-sulfur domain-containing protein</fullName>
    </submittedName>
</protein>
<proteinExistence type="predicted"/>
<evidence type="ECO:0000256" key="4">
    <source>
        <dbReference type="ARBA" id="ARBA00023014"/>
    </source>
</evidence>
<dbReference type="Proteomes" id="UP001576780">
    <property type="component" value="Unassembled WGS sequence"/>
</dbReference>
<dbReference type="RefSeq" id="WP_413275519.1">
    <property type="nucleotide sequence ID" value="NZ_JBHFNT010000009.1"/>
</dbReference>
<keyword evidence="4" id="KW-0411">Iron-sulfur</keyword>
<evidence type="ECO:0000256" key="1">
    <source>
        <dbReference type="ARBA" id="ARBA00022714"/>
    </source>
</evidence>
<evidence type="ECO:0000313" key="7">
    <source>
        <dbReference type="Proteomes" id="UP001576780"/>
    </source>
</evidence>
<dbReference type="InterPro" id="IPR042216">
    <property type="entry name" value="MitoNEET_CISD"/>
</dbReference>
<gene>
    <name evidence="6" type="ORF">ACE1CA_00785</name>
</gene>
<evidence type="ECO:0000256" key="2">
    <source>
        <dbReference type="ARBA" id="ARBA00022723"/>
    </source>
</evidence>
<dbReference type="Pfam" id="PF09360">
    <property type="entry name" value="zf-CDGSH"/>
    <property type="match status" value="1"/>
</dbReference>
<evidence type="ECO:0000259" key="5">
    <source>
        <dbReference type="Pfam" id="PF09360"/>
    </source>
</evidence>
<feature type="domain" description="Iron-binding zinc finger CDGSH type" evidence="5">
    <location>
        <begin position="12"/>
        <end position="46"/>
    </location>
</feature>
<dbReference type="EMBL" id="JBHFNT010000009">
    <property type="protein sequence ID" value="MFB2833048.1"/>
    <property type="molecule type" value="Genomic_DNA"/>
</dbReference>
<organism evidence="6 7">
    <name type="scientific">Floridaenema evergladense BLCC-F167</name>
    <dbReference type="NCBI Taxonomy" id="3153639"/>
    <lineage>
        <taxon>Bacteria</taxon>
        <taxon>Bacillati</taxon>
        <taxon>Cyanobacteriota</taxon>
        <taxon>Cyanophyceae</taxon>
        <taxon>Oscillatoriophycideae</taxon>
        <taxon>Aerosakkonematales</taxon>
        <taxon>Aerosakkonemataceae</taxon>
        <taxon>Floridanema</taxon>
        <taxon>Floridanema evergladense</taxon>
    </lineage>
</organism>
<keyword evidence="3" id="KW-0408">Iron</keyword>
<keyword evidence="1" id="KW-0001">2Fe-2S</keyword>
<keyword evidence="7" id="KW-1185">Reference proteome</keyword>
<dbReference type="Gene3D" id="3.40.5.90">
    <property type="entry name" value="CDGSH iron-sulfur domain, mitoNEET-type"/>
    <property type="match status" value="1"/>
</dbReference>
<accession>A0ABV4WD92</accession>
<keyword evidence="2" id="KW-0479">Metal-binding</keyword>
<sequence length="48" mass="5074">MTEATKITTLDNGPFLVAGSVLLTDAEGNQFHAERETIALCRCGASYG</sequence>
<comment type="caution">
    <text evidence="6">The sequence shown here is derived from an EMBL/GenBank/DDBJ whole genome shotgun (WGS) entry which is preliminary data.</text>
</comment>
<evidence type="ECO:0000313" key="6">
    <source>
        <dbReference type="EMBL" id="MFB2833048.1"/>
    </source>
</evidence>
<name>A0ABV4WD92_9CYAN</name>
<dbReference type="InterPro" id="IPR018967">
    <property type="entry name" value="FeS-contain_CDGSH-typ"/>
</dbReference>
<evidence type="ECO:0000256" key="3">
    <source>
        <dbReference type="ARBA" id="ARBA00023004"/>
    </source>
</evidence>